<dbReference type="PANTHER" id="PTHR43591:SF24">
    <property type="entry name" value="2-METHOXY-6-POLYPRENYL-1,4-BENZOQUINOL METHYLASE, MITOCHONDRIAL"/>
    <property type="match status" value="1"/>
</dbReference>
<protein>
    <submittedName>
        <fullName evidence="3">Methyltransferase domain-containing protein</fullName>
    </submittedName>
</protein>
<proteinExistence type="predicted"/>
<dbReference type="GO" id="GO:0008168">
    <property type="term" value="F:methyltransferase activity"/>
    <property type="evidence" value="ECO:0007669"/>
    <property type="project" value="UniProtKB-KW"/>
</dbReference>
<dbReference type="Proteomes" id="UP000501452">
    <property type="component" value="Plasmid unnamed1"/>
</dbReference>
<keyword evidence="3" id="KW-0614">Plasmid</keyword>
<dbReference type="SUPFAM" id="SSF53335">
    <property type="entry name" value="S-adenosyl-L-methionine-dependent methyltransferases"/>
    <property type="match status" value="1"/>
</dbReference>
<name>A0A6G8QFZ7_9ACTN</name>
<evidence type="ECO:0000313" key="4">
    <source>
        <dbReference type="Proteomes" id="UP000501452"/>
    </source>
</evidence>
<dbReference type="CDD" id="cd02440">
    <property type="entry name" value="AdoMet_MTases"/>
    <property type="match status" value="1"/>
</dbReference>
<dbReference type="InterPro" id="IPR029063">
    <property type="entry name" value="SAM-dependent_MTases_sf"/>
</dbReference>
<keyword evidence="3" id="KW-0489">Methyltransferase</keyword>
<evidence type="ECO:0000313" key="3">
    <source>
        <dbReference type="EMBL" id="QIN85419.1"/>
    </source>
</evidence>
<dbReference type="GO" id="GO:0032259">
    <property type="term" value="P:methylation"/>
    <property type="evidence" value="ECO:0007669"/>
    <property type="project" value="UniProtKB-KW"/>
</dbReference>
<keyword evidence="3" id="KW-0808">Transferase</keyword>
<accession>A0A6G8QFZ7</accession>
<dbReference type="AlphaFoldDB" id="A0A6G8QFZ7"/>
<keyword evidence="2" id="KW-1133">Transmembrane helix</keyword>
<evidence type="ECO:0000256" key="1">
    <source>
        <dbReference type="SAM" id="MobiDB-lite"/>
    </source>
</evidence>
<dbReference type="EMBL" id="CP045120">
    <property type="protein sequence ID" value="QIN85419.1"/>
    <property type="molecule type" value="Genomic_DNA"/>
</dbReference>
<feature type="transmembrane region" description="Helical" evidence="2">
    <location>
        <begin position="44"/>
        <end position="62"/>
    </location>
</feature>
<dbReference type="KEGG" id="rub:GBA63_22220"/>
<reference evidence="3 4" key="1">
    <citation type="submission" date="2019-10" db="EMBL/GenBank/DDBJ databases">
        <title>Rubrobacter sp nov SCSIO 52090 isolated from a deep-sea sediment in the South China Sea.</title>
        <authorList>
            <person name="Chen R.W."/>
        </authorList>
    </citation>
    <scope>NUCLEOTIDE SEQUENCE [LARGE SCALE GENOMIC DNA]</scope>
    <source>
        <strain evidence="3 4">SCSIO 52909</strain>
        <plasmid evidence="3 4">unnamed1</plasmid>
    </source>
</reference>
<feature type="region of interest" description="Disordered" evidence="1">
    <location>
        <begin position="1"/>
        <end position="31"/>
    </location>
</feature>
<evidence type="ECO:0000256" key="2">
    <source>
        <dbReference type="SAM" id="Phobius"/>
    </source>
</evidence>
<dbReference type="Pfam" id="PF01209">
    <property type="entry name" value="Ubie_methyltran"/>
    <property type="match status" value="1"/>
</dbReference>
<organism evidence="3 4">
    <name type="scientific">Rubrobacter tropicus</name>
    <dbReference type="NCBI Taxonomy" id="2653851"/>
    <lineage>
        <taxon>Bacteria</taxon>
        <taxon>Bacillati</taxon>
        <taxon>Actinomycetota</taxon>
        <taxon>Rubrobacteria</taxon>
        <taxon>Rubrobacterales</taxon>
        <taxon>Rubrobacteraceae</taxon>
        <taxon>Rubrobacter</taxon>
    </lineage>
</organism>
<keyword evidence="4" id="KW-1185">Reference proteome</keyword>
<keyword evidence="2" id="KW-0472">Membrane</keyword>
<dbReference type="RefSeq" id="WP_166180707.1">
    <property type="nucleotide sequence ID" value="NZ_CP045120.1"/>
</dbReference>
<sequence length="255" mass="27211">MTALGGTREHHPPWPPNRGGRRSGRPAGVTGTIKTTIRRRAFRALLGASLAAAAAALGYALWLRKNPSACPYGQRYSLDVLHPFVTRRGLREVLAPEPGDRVLEVGPGTGYYSLPVARLIGPGGTLDVLDVQQEMLDHTARRAREEGLSNVVPTLGDAGALPYPDGSFDAAYLNFVLGEVPDQDGALRELRRVLKPGGSLVVGEALPDPHVVPFGRLKERAEAAGLAFEGRRGWGLGYLARFSVPGDDPGDEGKP</sequence>
<gene>
    <name evidence="3" type="ORF">GBA63_22220</name>
</gene>
<keyword evidence="2" id="KW-0812">Transmembrane</keyword>
<dbReference type="PANTHER" id="PTHR43591">
    <property type="entry name" value="METHYLTRANSFERASE"/>
    <property type="match status" value="1"/>
</dbReference>
<dbReference type="Gene3D" id="3.40.50.150">
    <property type="entry name" value="Vaccinia Virus protein VP39"/>
    <property type="match status" value="1"/>
</dbReference>
<geneLocation type="plasmid" evidence="3 4">
    <name>unnamed1</name>
</geneLocation>